<feature type="region of interest" description="Disordered" evidence="1">
    <location>
        <begin position="16"/>
        <end position="36"/>
    </location>
</feature>
<evidence type="ECO:0000256" key="1">
    <source>
        <dbReference type="SAM" id="MobiDB-lite"/>
    </source>
</evidence>
<dbReference type="EMBL" id="JADWDC010000146">
    <property type="protein sequence ID" value="MCC0179940.1"/>
    <property type="molecule type" value="Genomic_DNA"/>
</dbReference>
<name>A0A964BUY2_9CYAN</name>
<comment type="caution">
    <text evidence="2">The sequence shown here is derived from an EMBL/GenBank/DDBJ whole genome shotgun (WGS) entry which is preliminary data.</text>
</comment>
<gene>
    <name evidence="2" type="ORF">I4641_23720</name>
</gene>
<dbReference type="RefSeq" id="WP_229643040.1">
    <property type="nucleotide sequence ID" value="NZ_JADWDC010000146.1"/>
</dbReference>
<keyword evidence="3" id="KW-1185">Reference proteome</keyword>
<proteinExistence type="predicted"/>
<evidence type="ECO:0000313" key="3">
    <source>
        <dbReference type="Proteomes" id="UP000729733"/>
    </source>
</evidence>
<evidence type="ECO:0000313" key="2">
    <source>
        <dbReference type="EMBL" id="MCC0179940.1"/>
    </source>
</evidence>
<accession>A0A964BUY2</accession>
<dbReference type="Proteomes" id="UP000729733">
    <property type="component" value="Unassembled WGS sequence"/>
</dbReference>
<protein>
    <submittedName>
        <fullName evidence="2">Uncharacterized protein</fullName>
    </submittedName>
</protein>
<sequence length="127" mass="14429">MNKPMEIELNSDRGTQLELPFVPDSDQVSGTESVHDKKRAAIQRYLDRAQKDPVSHIETYSPGKRHTEYYRLVYRVGKKLKHIHIRGGSTMSELATYRANKLQEMIDRGAELAEILAALKMFNGGGK</sequence>
<organism evidence="2 3">
    <name type="scientific">Waterburya agarophytonicola KI4</name>
    <dbReference type="NCBI Taxonomy" id="2874699"/>
    <lineage>
        <taxon>Bacteria</taxon>
        <taxon>Bacillati</taxon>
        <taxon>Cyanobacteriota</taxon>
        <taxon>Cyanophyceae</taxon>
        <taxon>Pleurocapsales</taxon>
        <taxon>Hyellaceae</taxon>
        <taxon>Waterburya</taxon>
        <taxon>Waterburya agarophytonicola</taxon>
    </lineage>
</organism>
<reference evidence="2" key="1">
    <citation type="journal article" date="2021" name="Antonie Van Leeuwenhoek">
        <title>Draft genome and description of Waterburya agarophytonicola gen. nov. sp. nov. (Pleurocapsales, Cyanobacteria): a seaweed symbiont.</title>
        <authorList>
            <person name="Bonthond G."/>
            <person name="Shalygin S."/>
            <person name="Bayer T."/>
            <person name="Weinberger F."/>
        </authorList>
    </citation>
    <scope>NUCLEOTIDE SEQUENCE</scope>
    <source>
        <strain evidence="2">KI4</strain>
    </source>
</reference>
<dbReference type="AlphaFoldDB" id="A0A964BUY2"/>